<protein>
    <submittedName>
        <fullName evidence="2">Uncharacterized protein</fullName>
    </submittedName>
</protein>
<evidence type="ECO:0000256" key="1">
    <source>
        <dbReference type="SAM" id="Phobius"/>
    </source>
</evidence>
<evidence type="ECO:0000313" key="3">
    <source>
        <dbReference type="Proteomes" id="UP000230132"/>
    </source>
</evidence>
<proteinExistence type="predicted"/>
<keyword evidence="1" id="KW-1133">Transmembrane helix</keyword>
<evidence type="ECO:0000313" key="2">
    <source>
        <dbReference type="EMBL" id="PIR90025.1"/>
    </source>
</evidence>
<gene>
    <name evidence="2" type="ORF">COU05_03350</name>
</gene>
<organism evidence="2 3">
    <name type="scientific">bacterium (Candidatus Gribaldobacteria) CG10_big_fil_rev_8_21_14_0_10_37_21</name>
    <dbReference type="NCBI Taxonomy" id="2014275"/>
    <lineage>
        <taxon>Bacteria</taxon>
        <taxon>Candidatus Gribaldobacteria</taxon>
    </lineage>
</organism>
<dbReference type="EMBL" id="PFAX01000035">
    <property type="protein sequence ID" value="PIR90025.1"/>
    <property type="molecule type" value="Genomic_DNA"/>
</dbReference>
<keyword evidence="1" id="KW-0472">Membrane</keyword>
<comment type="caution">
    <text evidence="2">The sequence shown here is derived from an EMBL/GenBank/DDBJ whole genome shotgun (WGS) entry which is preliminary data.</text>
</comment>
<sequence>IFLLMASELITLFRDLVTFSISSFWLNFGVISALYLTFLMFAWVVIEVVVGYDKIPKIILSLFGLGWLCQAILFGAYTLLLT</sequence>
<reference evidence="3" key="1">
    <citation type="submission" date="2017-09" db="EMBL/GenBank/DDBJ databases">
        <title>Depth-based differentiation of microbial function through sediment-hosted aquifers and enrichment of novel symbionts in the deep terrestrial subsurface.</title>
        <authorList>
            <person name="Probst A.J."/>
            <person name="Ladd B."/>
            <person name="Jarett J.K."/>
            <person name="Geller-Mcgrath D.E."/>
            <person name="Sieber C.M.K."/>
            <person name="Emerson J.B."/>
            <person name="Anantharaman K."/>
            <person name="Thomas B.C."/>
            <person name="Malmstrom R."/>
            <person name="Stieglmeier M."/>
            <person name="Klingl A."/>
            <person name="Woyke T."/>
            <person name="Ryan C.M."/>
            <person name="Banfield J.F."/>
        </authorList>
    </citation>
    <scope>NUCLEOTIDE SEQUENCE [LARGE SCALE GENOMIC DNA]</scope>
</reference>
<dbReference type="AlphaFoldDB" id="A0A2H0UVE9"/>
<keyword evidence="1" id="KW-0812">Transmembrane</keyword>
<accession>A0A2H0UVE9</accession>
<feature type="non-terminal residue" evidence="2">
    <location>
        <position position="1"/>
    </location>
</feature>
<dbReference type="Proteomes" id="UP000230132">
    <property type="component" value="Unassembled WGS sequence"/>
</dbReference>
<name>A0A2H0UVE9_9BACT</name>
<feature type="transmembrane region" description="Helical" evidence="1">
    <location>
        <begin position="58"/>
        <end position="80"/>
    </location>
</feature>
<feature type="transmembrane region" description="Helical" evidence="1">
    <location>
        <begin position="24"/>
        <end position="46"/>
    </location>
</feature>